<organism evidence="2 3">
    <name type="scientific">Porites evermanni</name>
    <dbReference type="NCBI Taxonomy" id="104178"/>
    <lineage>
        <taxon>Eukaryota</taxon>
        <taxon>Metazoa</taxon>
        <taxon>Cnidaria</taxon>
        <taxon>Anthozoa</taxon>
        <taxon>Hexacorallia</taxon>
        <taxon>Scleractinia</taxon>
        <taxon>Fungiina</taxon>
        <taxon>Poritidae</taxon>
        <taxon>Porites</taxon>
    </lineage>
</organism>
<feature type="non-terminal residue" evidence="2">
    <location>
        <position position="1"/>
    </location>
</feature>
<dbReference type="Pfam" id="PF00531">
    <property type="entry name" value="Death"/>
    <property type="match status" value="2"/>
</dbReference>
<dbReference type="PANTHER" id="PTHR15077">
    <property type="entry name" value="FAS-ASSOCIATING DEATH DOMAIN-CONTAINING PROTEIN FADD"/>
    <property type="match status" value="1"/>
</dbReference>
<evidence type="ECO:0000259" key="1">
    <source>
        <dbReference type="PROSITE" id="PS50017"/>
    </source>
</evidence>
<protein>
    <recommendedName>
        <fullName evidence="1">Death domain-containing protein</fullName>
    </recommendedName>
</protein>
<name>A0ABN8QH16_9CNID</name>
<dbReference type="Gene3D" id="1.10.533.10">
    <property type="entry name" value="Death Domain, Fas"/>
    <property type="match status" value="2"/>
</dbReference>
<gene>
    <name evidence="2" type="ORF">PEVE_00004968</name>
</gene>
<feature type="domain" description="Death" evidence="1">
    <location>
        <begin position="127"/>
        <end position="188"/>
    </location>
</feature>
<accession>A0ABN8QH16</accession>
<dbReference type="InterPro" id="IPR000488">
    <property type="entry name" value="Death_dom"/>
</dbReference>
<evidence type="ECO:0000313" key="2">
    <source>
        <dbReference type="EMBL" id="CAH3164447.1"/>
    </source>
</evidence>
<dbReference type="InterPro" id="IPR016729">
    <property type="entry name" value="FADD"/>
</dbReference>
<dbReference type="PROSITE" id="PS50017">
    <property type="entry name" value="DEATH_DOMAIN"/>
    <property type="match status" value="2"/>
</dbReference>
<dbReference type="SMART" id="SM00005">
    <property type="entry name" value="DEATH"/>
    <property type="match status" value="2"/>
</dbReference>
<feature type="domain" description="Death" evidence="1">
    <location>
        <begin position="15"/>
        <end position="91"/>
    </location>
</feature>
<evidence type="ECO:0000313" key="3">
    <source>
        <dbReference type="Proteomes" id="UP001159427"/>
    </source>
</evidence>
<dbReference type="SUPFAM" id="SSF47986">
    <property type="entry name" value="DEATH domain"/>
    <property type="match status" value="2"/>
</dbReference>
<comment type="caution">
    <text evidence="2">The sequence shown here is derived from an EMBL/GenBank/DDBJ whole genome shotgun (WGS) entry which is preliminary data.</text>
</comment>
<proteinExistence type="predicted"/>
<dbReference type="EMBL" id="CALNXI010001313">
    <property type="protein sequence ID" value="CAH3164447.1"/>
    <property type="molecule type" value="Genomic_DNA"/>
</dbReference>
<keyword evidence="3" id="KW-1185">Reference proteome</keyword>
<dbReference type="InterPro" id="IPR011029">
    <property type="entry name" value="DEATH-like_dom_sf"/>
</dbReference>
<reference evidence="2 3" key="1">
    <citation type="submission" date="2022-05" db="EMBL/GenBank/DDBJ databases">
        <authorList>
            <consortium name="Genoscope - CEA"/>
            <person name="William W."/>
        </authorList>
    </citation>
    <scope>NUCLEOTIDE SEQUENCE [LARGE SCALE GENOMIC DNA]</scope>
</reference>
<dbReference type="Proteomes" id="UP001159427">
    <property type="component" value="Unassembled WGS sequence"/>
</dbReference>
<dbReference type="CDD" id="cd01670">
    <property type="entry name" value="Death"/>
    <property type="match status" value="2"/>
</dbReference>
<sequence>LLLTDFASLKCGKPSTDDLLLIAYDLGSSWKMFGRVLNLDKPQLEQIEEDERKLIEKSYGMLKKWLESCGGTATYQSLAVAFQQLGRTDLAAKYCNVHSDPCKDCVVLPSLSSVKAGTPCSKDLLDIAGEFGASWKMFCRALHLTEATLAEIEENERDMVSKCHAVLRMWTEKWGSEATYQRLAQALQHPAVKHSNLAAKYCHVDKSTS</sequence>